<organism evidence="2 3">
    <name type="scientific">Selenomonas ruminantium</name>
    <dbReference type="NCBI Taxonomy" id="971"/>
    <lineage>
        <taxon>Bacteria</taxon>
        <taxon>Bacillati</taxon>
        <taxon>Bacillota</taxon>
        <taxon>Negativicutes</taxon>
        <taxon>Selenomonadales</taxon>
        <taxon>Selenomonadaceae</taxon>
        <taxon>Selenomonas</taxon>
    </lineage>
</organism>
<dbReference type="OrthoDB" id="9804150at2"/>
<proteinExistence type="predicted"/>
<dbReference type="Pfam" id="PF00899">
    <property type="entry name" value="ThiF"/>
    <property type="match status" value="1"/>
</dbReference>
<sequence length="271" mass="29171">MDTGFQARKQKGTDTLGNLGRFSRTELLLGEAGMKKLAEATVAVFGVGGVGSFVAEGLARAGVGHLVLIDNDLICLTNINRQIHATSKTVGKPKTQVMKERILDINPQAVVDTIEDFYLPENAEKFFQQHYDYVVDAIDTVTGKINLVLQCRELHIPIICSMGAGNKLDPTKFEVADIYKTSVDPLARVMRKKMKEHHVKKLKVVYSKEKPLAVRPGGCGKACVCPPGSANNCAAKRAVPGSISFVPSVVGLIIAGEVVRDLTGAKVEVSA</sequence>
<dbReference type="InterPro" id="IPR045886">
    <property type="entry name" value="ThiF/MoeB/HesA"/>
</dbReference>
<dbReference type="AlphaFoldDB" id="A0A1I3CES5"/>
<dbReference type="Proteomes" id="UP000183639">
    <property type="component" value="Unassembled WGS sequence"/>
</dbReference>
<evidence type="ECO:0000313" key="2">
    <source>
        <dbReference type="EMBL" id="SFH73040.1"/>
    </source>
</evidence>
<gene>
    <name evidence="2" type="ORF">SAMN04487861_10395</name>
</gene>
<dbReference type="PANTHER" id="PTHR43267">
    <property type="entry name" value="TRNA THREONYLCARBAMOYLADENOSINE DEHYDRATASE"/>
    <property type="match status" value="1"/>
</dbReference>
<protein>
    <submittedName>
        <fullName evidence="2">tRNA A37 threonylcarbamoyladenosine dehydratase</fullName>
    </submittedName>
</protein>
<dbReference type="InterPro" id="IPR000594">
    <property type="entry name" value="ThiF_NAD_FAD-bd"/>
</dbReference>
<dbReference type="SUPFAM" id="SSF69572">
    <property type="entry name" value="Activating enzymes of the ubiquitin-like proteins"/>
    <property type="match status" value="1"/>
</dbReference>
<dbReference type="PANTHER" id="PTHR43267:SF1">
    <property type="entry name" value="TRNA THREONYLCARBAMOYLADENOSINE DEHYDRATASE"/>
    <property type="match status" value="1"/>
</dbReference>
<dbReference type="CDD" id="cd00755">
    <property type="entry name" value="YgdL_like"/>
    <property type="match status" value="1"/>
</dbReference>
<dbReference type="GO" id="GO:0061504">
    <property type="term" value="P:cyclic threonylcarbamoyladenosine biosynthetic process"/>
    <property type="evidence" value="ECO:0007669"/>
    <property type="project" value="TreeGrafter"/>
</dbReference>
<dbReference type="GO" id="GO:0008641">
    <property type="term" value="F:ubiquitin-like modifier activating enzyme activity"/>
    <property type="evidence" value="ECO:0007669"/>
    <property type="project" value="InterPro"/>
</dbReference>
<accession>A0A1I3CES5</accession>
<evidence type="ECO:0000313" key="3">
    <source>
        <dbReference type="Proteomes" id="UP000183639"/>
    </source>
</evidence>
<dbReference type="Gene3D" id="3.40.50.720">
    <property type="entry name" value="NAD(P)-binding Rossmann-like Domain"/>
    <property type="match status" value="1"/>
</dbReference>
<dbReference type="InterPro" id="IPR035985">
    <property type="entry name" value="Ubiquitin-activating_enz"/>
</dbReference>
<dbReference type="EMBL" id="FOQK01000003">
    <property type="protein sequence ID" value="SFH73040.1"/>
    <property type="molecule type" value="Genomic_DNA"/>
</dbReference>
<feature type="domain" description="THIF-type NAD/FAD binding fold" evidence="1">
    <location>
        <begin position="28"/>
        <end position="266"/>
    </location>
</feature>
<evidence type="ECO:0000259" key="1">
    <source>
        <dbReference type="Pfam" id="PF00899"/>
    </source>
</evidence>
<reference evidence="2 3" key="1">
    <citation type="submission" date="2016-10" db="EMBL/GenBank/DDBJ databases">
        <authorList>
            <person name="de Groot N.N."/>
        </authorList>
    </citation>
    <scope>NUCLEOTIDE SEQUENCE [LARGE SCALE GENOMIC DNA]</scope>
    <source>
        <strain evidence="2 3">Z108</strain>
    </source>
</reference>
<dbReference type="GO" id="GO:0061503">
    <property type="term" value="F:tRNA threonylcarbamoyladenosine dehydratase"/>
    <property type="evidence" value="ECO:0007669"/>
    <property type="project" value="TreeGrafter"/>
</dbReference>
<name>A0A1I3CES5_SELRU</name>
<dbReference type="FunFam" id="3.40.50.720:FF:000141">
    <property type="entry name" value="tRNA threonylcarbamoyladenosine dehydratase"/>
    <property type="match status" value="1"/>
</dbReference>